<gene>
    <name evidence="1" type="ORF">PIIN_01664</name>
</gene>
<dbReference type="AlphaFoldDB" id="G4T947"/>
<evidence type="ECO:0000313" key="1">
    <source>
        <dbReference type="EMBL" id="CCA67840.1"/>
    </source>
</evidence>
<dbReference type="EMBL" id="CAFZ01000021">
    <property type="protein sequence ID" value="CCA67840.1"/>
    <property type="molecule type" value="Genomic_DNA"/>
</dbReference>
<dbReference type="HOGENOM" id="CLU_2321237_0_0_1"/>
<dbReference type="Proteomes" id="UP000007148">
    <property type="component" value="Unassembled WGS sequence"/>
</dbReference>
<name>G4T947_SERID</name>
<dbReference type="InParanoid" id="G4T947"/>
<keyword evidence="2" id="KW-1185">Reference proteome</keyword>
<organism evidence="1 2">
    <name type="scientific">Serendipita indica (strain DSM 11827)</name>
    <name type="common">Root endophyte fungus</name>
    <name type="synonym">Piriformospora indica</name>
    <dbReference type="NCBI Taxonomy" id="1109443"/>
    <lineage>
        <taxon>Eukaryota</taxon>
        <taxon>Fungi</taxon>
        <taxon>Dikarya</taxon>
        <taxon>Basidiomycota</taxon>
        <taxon>Agaricomycotina</taxon>
        <taxon>Agaricomycetes</taxon>
        <taxon>Sebacinales</taxon>
        <taxon>Serendipitaceae</taxon>
        <taxon>Serendipita</taxon>
    </lineage>
</organism>
<proteinExistence type="predicted"/>
<accession>G4T947</accession>
<evidence type="ECO:0000313" key="2">
    <source>
        <dbReference type="Proteomes" id="UP000007148"/>
    </source>
</evidence>
<protein>
    <submittedName>
        <fullName evidence="1">Uncharacterized protein</fullName>
    </submittedName>
</protein>
<sequence>MHPQRLVPQRAFFLSNIQNQKNQARTLHREWSAPADSAFSIAGSSSLMMNAQSRIFFIRWYSIWFSDSPRPSFATVKTQYLIPYRRVGTIFTLAPAFHS</sequence>
<reference evidence="1 2" key="1">
    <citation type="journal article" date="2011" name="PLoS Pathog.">
        <title>Endophytic Life Strategies Decoded by Genome and Transcriptome Analyses of the Mutualistic Root Symbiont Piriformospora indica.</title>
        <authorList>
            <person name="Zuccaro A."/>
            <person name="Lahrmann U."/>
            <person name="Guldener U."/>
            <person name="Langen G."/>
            <person name="Pfiffi S."/>
            <person name="Biedenkopf D."/>
            <person name="Wong P."/>
            <person name="Samans B."/>
            <person name="Grimm C."/>
            <person name="Basiewicz M."/>
            <person name="Murat C."/>
            <person name="Martin F."/>
            <person name="Kogel K.H."/>
        </authorList>
    </citation>
    <scope>NUCLEOTIDE SEQUENCE [LARGE SCALE GENOMIC DNA]</scope>
    <source>
        <strain evidence="1 2">DSM 11827</strain>
    </source>
</reference>
<comment type="caution">
    <text evidence="1">The sequence shown here is derived from an EMBL/GenBank/DDBJ whole genome shotgun (WGS) entry which is preliminary data.</text>
</comment>